<gene>
    <name evidence="1" type="ORF">BC938DRAFT_484144</name>
</gene>
<dbReference type="InterPro" id="IPR036052">
    <property type="entry name" value="TrpB-like_PALP_sf"/>
</dbReference>
<keyword evidence="2" id="KW-1185">Reference proteome</keyword>
<evidence type="ECO:0000313" key="2">
    <source>
        <dbReference type="Proteomes" id="UP000274822"/>
    </source>
</evidence>
<protein>
    <submittedName>
        <fullName evidence="1">Uncharacterized protein</fullName>
    </submittedName>
</protein>
<proteinExistence type="predicted"/>
<name>A0A433QVK3_9FUNG</name>
<organism evidence="1 2">
    <name type="scientific">Jimgerdemannia flammicorona</name>
    <dbReference type="NCBI Taxonomy" id="994334"/>
    <lineage>
        <taxon>Eukaryota</taxon>
        <taxon>Fungi</taxon>
        <taxon>Fungi incertae sedis</taxon>
        <taxon>Mucoromycota</taxon>
        <taxon>Mucoromycotina</taxon>
        <taxon>Endogonomycetes</taxon>
        <taxon>Endogonales</taxon>
        <taxon>Endogonaceae</taxon>
        <taxon>Jimgerdemannia</taxon>
    </lineage>
</organism>
<dbReference type="Proteomes" id="UP000274822">
    <property type="component" value="Unassembled WGS sequence"/>
</dbReference>
<dbReference type="EMBL" id="RBNJ01000972">
    <property type="protein sequence ID" value="RUS33747.1"/>
    <property type="molecule type" value="Genomic_DNA"/>
</dbReference>
<reference evidence="1 2" key="1">
    <citation type="journal article" date="2018" name="New Phytol.">
        <title>Phylogenomics of Endogonaceae and evolution of mycorrhizas within Mucoromycota.</title>
        <authorList>
            <person name="Chang Y."/>
            <person name="Desiro A."/>
            <person name="Na H."/>
            <person name="Sandor L."/>
            <person name="Lipzen A."/>
            <person name="Clum A."/>
            <person name="Barry K."/>
            <person name="Grigoriev I.V."/>
            <person name="Martin F.M."/>
            <person name="Stajich J.E."/>
            <person name="Smith M.E."/>
            <person name="Bonito G."/>
            <person name="Spatafora J.W."/>
        </authorList>
    </citation>
    <scope>NUCLEOTIDE SEQUENCE [LARGE SCALE GENOMIC DNA]</scope>
    <source>
        <strain evidence="1 2">AD002</strain>
    </source>
</reference>
<accession>A0A433QVK3</accession>
<evidence type="ECO:0000313" key="1">
    <source>
        <dbReference type="EMBL" id="RUS33747.1"/>
    </source>
</evidence>
<sequence length="163" mass="18252">MLRGMGKKSKRERGLRPFSYNILDKNVLLRQDTVHGLRFAGEGGCRSGFDCNVTNFVYASMISNSLTTTRRTPSFCVVGGHGLLNGVIVALQDVGWAQGRFPPDLFETWHCFRCVKKFVRVKTPEYAYIPVIAVETYRSNSFRSSVVAGKLITFDCISTSQRA</sequence>
<dbReference type="AlphaFoldDB" id="A0A433QVK3"/>
<comment type="caution">
    <text evidence="1">The sequence shown here is derived from an EMBL/GenBank/DDBJ whole genome shotgun (WGS) entry which is preliminary data.</text>
</comment>
<dbReference type="Gene3D" id="3.40.50.1100">
    <property type="match status" value="1"/>
</dbReference>